<keyword evidence="4" id="KW-1185">Reference proteome</keyword>
<dbReference type="Gene3D" id="3.40.50.1820">
    <property type="entry name" value="alpha/beta hydrolase"/>
    <property type="match status" value="1"/>
</dbReference>
<gene>
    <name evidence="3" type="ORF">JOE57_001772</name>
</gene>
<reference evidence="3 4" key="1">
    <citation type="submission" date="2021-01" db="EMBL/GenBank/DDBJ databases">
        <title>Sequencing the genomes of 1000 actinobacteria strains.</title>
        <authorList>
            <person name="Klenk H.-P."/>
        </authorList>
    </citation>
    <scope>NUCLEOTIDE SEQUENCE [LARGE SCALE GENOMIC DNA]</scope>
    <source>
        <strain evidence="3 4">DSM 18662</strain>
    </source>
</reference>
<feature type="compositionally biased region" description="Polar residues" evidence="1">
    <location>
        <begin position="22"/>
        <end position="31"/>
    </location>
</feature>
<dbReference type="SUPFAM" id="SSF53474">
    <property type="entry name" value="alpha/beta-Hydrolases"/>
    <property type="match status" value="1"/>
</dbReference>
<dbReference type="RefSeq" id="WP_204917349.1">
    <property type="nucleotide sequence ID" value="NZ_BAAAQP010000002.1"/>
</dbReference>
<dbReference type="GO" id="GO:0008806">
    <property type="term" value="F:carboxymethylenebutenolidase activity"/>
    <property type="evidence" value="ECO:0007669"/>
    <property type="project" value="UniProtKB-EC"/>
</dbReference>
<proteinExistence type="predicted"/>
<dbReference type="EC" id="3.1.1.45" evidence="3"/>
<dbReference type="Pfam" id="PF01738">
    <property type="entry name" value="DLH"/>
    <property type="match status" value="1"/>
</dbReference>
<dbReference type="PANTHER" id="PTHR46623">
    <property type="entry name" value="CARBOXYMETHYLENEBUTENOLIDASE-RELATED"/>
    <property type="match status" value="1"/>
</dbReference>
<organism evidence="3 4">
    <name type="scientific">Microlunatus panaciterrae</name>
    <dbReference type="NCBI Taxonomy" id="400768"/>
    <lineage>
        <taxon>Bacteria</taxon>
        <taxon>Bacillati</taxon>
        <taxon>Actinomycetota</taxon>
        <taxon>Actinomycetes</taxon>
        <taxon>Propionibacteriales</taxon>
        <taxon>Propionibacteriaceae</taxon>
        <taxon>Microlunatus</taxon>
    </lineage>
</organism>
<feature type="region of interest" description="Disordered" evidence="1">
    <location>
        <begin position="1"/>
        <end position="31"/>
    </location>
</feature>
<sequence length="247" mass="26094">MCHDPDSLPPVPPGGQPAASDAPTQVQSSDGTRVLAHEARPARPSGAGVVILPDVRGLHPYYRHLAVRFAEIGHETVAIDYFGRTATTDDRSAAFEFRPHVEKVTPAGVAADVAGAVALLRSRGATDVFTVGFCFGGGNSWRQSAETPGLAGAIGFYGRPESLSDVVDRLQSPILMLMGGADQSIPVAAAEALAARASRVVPAECVVFDGQPHSFFDRSYAEHSDACDRAWQLIIDFIGRNRSSGQA</sequence>
<dbReference type="Proteomes" id="UP000704762">
    <property type="component" value="Unassembled WGS sequence"/>
</dbReference>
<dbReference type="InterPro" id="IPR002925">
    <property type="entry name" value="Dienelactn_hydro"/>
</dbReference>
<comment type="caution">
    <text evidence="3">The sequence shown here is derived from an EMBL/GenBank/DDBJ whole genome shotgun (WGS) entry which is preliminary data.</text>
</comment>
<feature type="domain" description="Dienelactone hydrolase" evidence="2">
    <location>
        <begin position="39"/>
        <end position="239"/>
    </location>
</feature>
<evidence type="ECO:0000313" key="4">
    <source>
        <dbReference type="Proteomes" id="UP000704762"/>
    </source>
</evidence>
<evidence type="ECO:0000256" key="1">
    <source>
        <dbReference type="SAM" id="MobiDB-lite"/>
    </source>
</evidence>
<dbReference type="EMBL" id="JAFBCF010000001">
    <property type="protein sequence ID" value="MBM7798851.1"/>
    <property type="molecule type" value="Genomic_DNA"/>
</dbReference>
<evidence type="ECO:0000259" key="2">
    <source>
        <dbReference type="Pfam" id="PF01738"/>
    </source>
</evidence>
<dbReference type="PANTHER" id="PTHR46623:SF7">
    <property type="entry name" value="CARBOXYMETHYLENEBUTENOLIDASE"/>
    <property type="match status" value="1"/>
</dbReference>
<protein>
    <submittedName>
        <fullName evidence="3">Carboxymethylenebutenolidase</fullName>
        <ecNumber evidence="3">3.1.1.45</ecNumber>
    </submittedName>
</protein>
<name>A0ABS2RIM4_9ACTN</name>
<evidence type="ECO:0000313" key="3">
    <source>
        <dbReference type="EMBL" id="MBM7798851.1"/>
    </source>
</evidence>
<keyword evidence="3" id="KW-0378">Hydrolase</keyword>
<dbReference type="InterPro" id="IPR051049">
    <property type="entry name" value="Dienelactone_hydrolase-like"/>
</dbReference>
<accession>A0ABS2RIM4</accession>
<dbReference type="InterPro" id="IPR029058">
    <property type="entry name" value="AB_hydrolase_fold"/>
</dbReference>